<proteinExistence type="predicted"/>
<evidence type="ECO:0000313" key="1">
    <source>
        <dbReference type="EMBL" id="CDW33966.1"/>
    </source>
</evidence>
<dbReference type="EMBL" id="HACA01016605">
    <property type="protein sequence ID" value="CDW33966.1"/>
    <property type="molecule type" value="Transcribed_RNA"/>
</dbReference>
<sequence length="13" mass="1527">MIPLNYSGNDYCH</sequence>
<reference evidence="1" key="1">
    <citation type="submission" date="2014-05" db="EMBL/GenBank/DDBJ databases">
        <authorList>
            <person name="Chronopoulou M."/>
        </authorList>
    </citation>
    <scope>NUCLEOTIDE SEQUENCE</scope>
    <source>
        <tissue evidence="1">Whole organism</tissue>
    </source>
</reference>
<accession>A0A0K2U8E0</accession>
<protein>
    <submittedName>
        <fullName evidence="1">Uncharacterized protein</fullName>
    </submittedName>
</protein>
<organism evidence="1">
    <name type="scientific">Lepeophtheirus salmonis</name>
    <name type="common">Salmon louse</name>
    <name type="synonym">Caligus salmonis</name>
    <dbReference type="NCBI Taxonomy" id="72036"/>
    <lineage>
        <taxon>Eukaryota</taxon>
        <taxon>Metazoa</taxon>
        <taxon>Ecdysozoa</taxon>
        <taxon>Arthropoda</taxon>
        <taxon>Crustacea</taxon>
        <taxon>Multicrustacea</taxon>
        <taxon>Hexanauplia</taxon>
        <taxon>Copepoda</taxon>
        <taxon>Siphonostomatoida</taxon>
        <taxon>Caligidae</taxon>
        <taxon>Lepeophtheirus</taxon>
    </lineage>
</organism>
<name>A0A0K2U8E0_LEPSM</name>